<sequence length="54" mass="5979">MIATKAAIQVKLSKPDKKGMPEAPNHDIPACRKHGAALFDPLPLSTMWPRDRPM</sequence>
<name>A0A0C2WQM0_AMAMK</name>
<dbReference type="EMBL" id="KN818335">
    <property type="protein sequence ID" value="KIL58538.1"/>
    <property type="molecule type" value="Genomic_DNA"/>
</dbReference>
<feature type="region of interest" description="Disordered" evidence="1">
    <location>
        <begin position="1"/>
        <end position="28"/>
    </location>
</feature>
<dbReference type="HOGENOM" id="CLU_3049809_0_0_1"/>
<evidence type="ECO:0000313" key="2">
    <source>
        <dbReference type="EMBL" id="KIL58538.1"/>
    </source>
</evidence>
<proteinExistence type="predicted"/>
<accession>A0A0C2WQM0</accession>
<organism evidence="2 3">
    <name type="scientific">Amanita muscaria (strain Koide BX008)</name>
    <dbReference type="NCBI Taxonomy" id="946122"/>
    <lineage>
        <taxon>Eukaryota</taxon>
        <taxon>Fungi</taxon>
        <taxon>Dikarya</taxon>
        <taxon>Basidiomycota</taxon>
        <taxon>Agaricomycotina</taxon>
        <taxon>Agaricomycetes</taxon>
        <taxon>Agaricomycetidae</taxon>
        <taxon>Agaricales</taxon>
        <taxon>Pluteineae</taxon>
        <taxon>Amanitaceae</taxon>
        <taxon>Amanita</taxon>
    </lineage>
</organism>
<reference evidence="2 3" key="1">
    <citation type="submission" date="2014-04" db="EMBL/GenBank/DDBJ databases">
        <title>Evolutionary Origins and Diversification of the Mycorrhizal Mutualists.</title>
        <authorList>
            <consortium name="DOE Joint Genome Institute"/>
            <consortium name="Mycorrhizal Genomics Consortium"/>
            <person name="Kohler A."/>
            <person name="Kuo A."/>
            <person name="Nagy L.G."/>
            <person name="Floudas D."/>
            <person name="Copeland A."/>
            <person name="Barry K.W."/>
            <person name="Cichocki N."/>
            <person name="Veneault-Fourrey C."/>
            <person name="LaButti K."/>
            <person name="Lindquist E.A."/>
            <person name="Lipzen A."/>
            <person name="Lundell T."/>
            <person name="Morin E."/>
            <person name="Murat C."/>
            <person name="Riley R."/>
            <person name="Ohm R."/>
            <person name="Sun H."/>
            <person name="Tunlid A."/>
            <person name="Henrissat B."/>
            <person name="Grigoriev I.V."/>
            <person name="Hibbett D.S."/>
            <person name="Martin F."/>
        </authorList>
    </citation>
    <scope>NUCLEOTIDE SEQUENCE [LARGE SCALE GENOMIC DNA]</scope>
    <source>
        <strain evidence="2 3">Koide BX008</strain>
    </source>
</reference>
<keyword evidence="3" id="KW-1185">Reference proteome</keyword>
<dbReference type="InParanoid" id="A0A0C2WQM0"/>
<gene>
    <name evidence="2" type="ORF">M378DRAFT_312813</name>
</gene>
<evidence type="ECO:0000313" key="3">
    <source>
        <dbReference type="Proteomes" id="UP000054549"/>
    </source>
</evidence>
<dbReference type="Proteomes" id="UP000054549">
    <property type="component" value="Unassembled WGS sequence"/>
</dbReference>
<dbReference type="AlphaFoldDB" id="A0A0C2WQM0"/>
<evidence type="ECO:0000256" key="1">
    <source>
        <dbReference type="SAM" id="MobiDB-lite"/>
    </source>
</evidence>
<protein>
    <submittedName>
        <fullName evidence="2">Uncharacterized protein</fullName>
    </submittedName>
</protein>